<dbReference type="RefSeq" id="WP_374830193.1">
    <property type="nucleotide sequence ID" value="NZ_JBHEEZ010000003.1"/>
</dbReference>
<evidence type="ECO:0000313" key="1">
    <source>
        <dbReference type="EMBL" id="MFC4624647.1"/>
    </source>
</evidence>
<organism evidence="1 2">
    <name type="scientific">Daeguia caeni</name>
    <dbReference type="NCBI Taxonomy" id="439612"/>
    <lineage>
        <taxon>Bacteria</taxon>
        <taxon>Pseudomonadati</taxon>
        <taxon>Pseudomonadota</taxon>
        <taxon>Alphaproteobacteria</taxon>
        <taxon>Hyphomicrobiales</taxon>
        <taxon>Brucellaceae</taxon>
        <taxon>Daeguia</taxon>
    </lineage>
</organism>
<dbReference type="EMBL" id="JBHSEL010000044">
    <property type="protein sequence ID" value="MFC4624647.1"/>
    <property type="molecule type" value="Genomic_DNA"/>
</dbReference>
<comment type="caution">
    <text evidence="1">The sequence shown here is derived from an EMBL/GenBank/DDBJ whole genome shotgun (WGS) entry which is preliminary data.</text>
</comment>
<gene>
    <name evidence="1" type="ORF">ACFO1V_05330</name>
</gene>
<dbReference type="SUPFAM" id="SSF103025">
    <property type="entry name" value="Folate-binding domain"/>
    <property type="match status" value="1"/>
</dbReference>
<protein>
    <submittedName>
        <fullName evidence="1">Sarcosine oxidase subunit gamma</fullName>
    </submittedName>
</protein>
<dbReference type="InterPro" id="IPR027266">
    <property type="entry name" value="TrmE/GcvT-like"/>
</dbReference>
<sequence length="184" mass="20423">MLEQTNPYAHRRIAIDGRLDVQPAADCARFNLRFAPEKREMAENALGLALPAKIGLMAEKNGFTAACIGPDEWYILADEDKASALIAASEKLYAAEPHSLVDISHRETGIELKGREAAWLLNAALPVNLEEMAAPGAARTIFDRVQIILLKYASEHYRIEVWNSFGDHVWTLLETASHEVELSI</sequence>
<accession>A0ABV9H2W5</accession>
<evidence type="ECO:0000313" key="2">
    <source>
        <dbReference type="Proteomes" id="UP001596042"/>
    </source>
</evidence>
<dbReference type="Proteomes" id="UP001596042">
    <property type="component" value="Unassembled WGS sequence"/>
</dbReference>
<name>A0ABV9H2W5_9HYPH</name>
<dbReference type="Gene3D" id="3.30.70.1520">
    <property type="entry name" value="Heterotetrameric sarcosine oxidase"/>
    <property type="match status" value="1"/>
</dbReference>
<dbReference type="InterPro" id="IPR007375">
    <property type="entry name" value="SoxG"/>
</dbReference>
<proteinExistence type="predicted"/>
<dbReference type="Gene3D" id="3.30.1360.120">
    <property type="entry name" value="Probable tRNA modification gtpase trme, domain 1"/>
    <property type="match status" value="1"/>
</dbReference>
<dbReference type="Pfam" id="PF04268">
    <property type="entry name" value="SoxG"/>
    <property type="match status" value="1"/>
</dbReference>
<keyword evidence="2" id="KW-1185">Reference proteome</keyword>
<reference evidence="2" key="1">
    <citation type="journal article" date="2019" name="Int. J. Syst. Evol. Microbiol.">
        <title>The Global Catalogue of Microorganisms (GCM) 10K type strain sequencing project: providing services to taxonomists for standard genome sequencing and annotation.</title>
        <authorList>
            <consortium name="The Broad Institute Genomics Platform"/>
            <consortium name="The Broad Institute Genome Sequencing Center for Infectious Disease"/>
            <person name="Wu L."/>
            <person name="Ma J."/>
        </authorList>
    </citation>
    <scope>NUCLEOTIDE SEQUENCE [LARGE SCALE GENOMIC DNA]</scope>
    <source>
        <strain evidence="2">CGMCC 1.15731</strain>
    </source>
</reference>